<evidence type="ECO:0000256" key="2">
    <source>
        <dbReference type="ARBA" id="ARBA00022552"/>
    </source>
</evidence>
<feature type="binding site" evidence="6">
    <location>
        <begin position="122"/>
        <end position="123"/>
    </location>
    <ligand>
        <name>S-adenosyl-L-methionine</name>
        <dbReference type="ChEBI" id="CHEBI:59789"/>
    </ligand>
</feature>
<comment type="subcellular location">
    <subcellularLocation>
        <location evidence="6">Cytoplasm</location>
    </subcellularLocation>
</comment>
<comment type="caution">
    <text evidence="7">The sequence shown here is derived from an EMBL/GenBank/DDBJ whole genome shotgun (WGS) entry which is preliminary data.</text>
</comment>
<keyword evidence="1 6" id="KW-0963">Cytoplasm</keyword>
<comment type="similarity">
    <text evidence="6">Belongs to the methyltransferase superfamily. RNA methyltransferase RsmG family.</text>
</comment>
<evidence type="ECO:0000313" key="8">
    <source>
        <dbReference type="Proteomes" id="UP000305417"/>
    </source>
</evidence>
<dbReference type="InterPro" id="IPR029063">
    <property type="entry name" value="SAM-dependent_MTases_sf"/>
</dbReference>
<feature type="binding site" evidence="6">
    <location>
        <position position="136"/>
    </location>
    <ligand>
        <name>S-adenosyl-L-methionine</name>
        <dbReference type="ChEBI" id="CHEBI:59789"/>
    </ligand>
</feature>
<dbReference type="EC" id="2.1.1.-" evidence="6"/>
<dbReference type="SUPFAM" id="SSF53335">
    <property type="entry name" value="S-adenosyl-L-methionine-dependent methyltransferases"/>
    <property type="match status" value="1"/>
</dbReference>
<evidence type="ECO:0000313" key="7">
    <source>
        <dbReference type="EMBL" id="TLS95369.1"/>
    </source>
</evidence>
<dbReference type="InterPro" id="IPR003682">
    <property type="entry name" value="rRNA_ssu_MeTfrase_G"/>
</dbReference>
<comment type="caution">
    <text evidence="6">Lacks conserved residue(s) required for the propagation of feature annotation.</text>
</comment>
<feature type="binding site" evidence="6">
    <location>
        <position position="71"/>
    </location>
    <ligand>
        <name>S-adenosyl-L-methionine</name>
        <dbReference type="ChEBI" id="CHEBI:59789"/>
    </ligand>
</feature>
<dbReference type="Proteomes" id="UP000305417">
    <property type="component" value="Unassembled WGS sequence"/>
</dbReference>
<gene>
    <name evidence="6 7" type="primary">rsmG</name>
    <name evidence="7" type="ORF">FE247_11120</name>
</gene>
<keyword evidence="5 6" id="KW-0949">S-adenosyl-L-methionine</keyword>
<evidence type="ECO:0000256" key="3">
    <source>
        <dbReference type="ARBA" id="ARBA00022603"/>
    </source>
</evidence>
<dbReference type="PIRSF" id="PIRSF003078">
    <property type="entry name" value="GidB"/>
    <property type="match status" value="1"/>
</dbReference>
<keyword evidence="2 6" id="KW-0698">rRNA processing</keyword>
<name>A0ABY2V1F6_9BACT</name>
<proteinExistence type="inferred from homology"/>
<dbReference type="PANTHER" id="PTHR31760:SF0">
    <property type="entry name" value="S-ADENOSYL-L-METHIONINE-DEPENDENT METHYLTRANSFERASES SUPERFAMILY PROTEIN"/>
    <property type="match status" value="1"/>
</dbReference>
<dbReference type="NCBIfam" id="TIGR00138">
    <property type="entry name" value="rsmG_gidB"/>
    <property type="match status" value="1"/>
</dbReference>
<evidence type="ECO:0000256" key="6">
    <source>
        <dbReference type="HAMAP-Rule" id="MF_00074"/>
    </source>
</evidence>
<evidence type="ECO:0000256" key="4">
    <source>
        <dbReference type="ARBA" id="ARBA00022679"/>
    </source>
</evidence>
<accession>A0ABY2V1F6</accession>
<keyword evidence="8" id="KW-1185">Reference proteome</keyword>
<protein>
    <recommendedName>
        <fullName evidence="6">Ribosomal RNA small subunit methyltransferase G</fullName>
        <ecNumber evidence="6">2.1.1.-</ecNumber>
    </recommendedName>
    <alternativeName>
        <fullName evidence="6">16S rRNA 7-methylguanosine methyltransferase</fullName>
        <shortName evidence="6">16S rRNA m7G methyltransferase</shortName>
    </alternativeName>
</protein>
<dbReference type="HAMAP" id="MF_00074">
    <property type="entry name" value="16SrRNA_methyltr_G"/>
    <property type="match status" value="1"/>
</dbReference>
<comment type="function">
    <text evidence="6">Specifically methylates the N7 position of a guanine in 16S rRNA.</text>
</comment>
<evidence type="ECO:0000256" key="1">
    <source>
        <dbReference type="ARBA" id="ARBA00022490"/>
    </source>
</evidence>
<keyword evidence="4 6" id="KW-0808">Transferase</keyword>
<dbReference type="EMBL" id="VBUC01000049">
    <property type="protein sequence ID" value="TLS95369.1"/>
    <property type="molecule type" value="Genomic_DNA"/>
</dbReference>
<reference evidence="7 8" key="1">
    <citation type="submission" date="2019-05" db="EMBL/GenBank/DDBJ databases">
        <title>Arcobacter cibarius and Arcobacter thereius providing challenges in identification an antibiotic susceptibility and Quinolone resistance.</title>
        <authorList>
            <person name="Busch A."/>
            <person name="Hanel I."/>
            <person name="Hotzel H."/>
            <person name="Tomaso H."/>
        </authorList>
    </citation>
    <scope>NUCLEOTIDE SEQUENCE [LARGE SCALE GENOMIC DNA]</scope>
    <source>
        <strain evidence="7 8">16CS0831-2</strain>
    </source>
</reference>
<organism evidence="7 8">
    <name type="scientific">Aliarcobacter cibarius</name>
    <dbReference type="NCBI Taxonomy" id="255507"/>
    <lineage>
        <taxon>Bacteria</taxon>
        <taxon>Pseudomonadati</taxon>
        <taxon>Campylobacterota</taxon>
        <taxon>Epsilonproteobacteria</taxon>
        <taxon>Campylobacterales</taxon>
        <taxon>Arcobacteraceae</taxon>
        <taxon>Aliarcobacter</taxon>
    </lineage>
</organism>
<evidence type="ECO:0000256" key="5">
    <source>
        <dbReference type="ARBA" id="ARBA00022691"/>
    </source>
</evidence>
<dbReference type="Pfam" id="PF02527">
    <property type="entry name" value="GidB"/>
    <property type="match status" value="1"/>
</dbReference>
<keyword evidence="3 6" id="KW-0489">Methyltransferase</keyword>
<dbReference type="PANTHER" id="PTHR31760">
    <property type="entry name" value="S-ADENOSYL-L-METHIONINE-DEPENDENT METHYLTRANSFERASES SUPERFAMILY PROTEIN"/>
    <property type="match status" value="1"/>
</dbReference>
<dbReference type="Gene3D" id="3.40.50.150">
    <property type="entry name" value="Vaccinia Virus protein VP39"/>
    <property type="match status" value="1"/>
</dbReference>
<feature type="binding site" evidence="6">
    <location>
        <position position="76"/>
    </location>
    <ligand>
        <name>S-adenosyl-L-methionine</name>
        <dbReference type="ChEBI" id="CHEBI:59789"/>
    </ligand>
</feature>
<sequence>MKLKTILEKHNINLEENFYKDIKVFIELLQKWGKVHNLSGSLDEDSIYENILDSLFPLTFIENFSSFADIGTGAGYPGLILAIARKDSLGYLIEPRIKRVAFLSFVKANLGLNNLTILQKRVEAVDDLKAELITSRAVTNTKLLIELTKNIKQDNSSYLFYKGSMLENEIEEAKLNDYKVVSRSDRNYLYIKG</sequence>